<dbReference type="RefSeq" id="WP_073153396.1">
    <property type="nucleotide sequence ID" value="NZ_FQVL01000002.1"/>
</dbReference>
<dbReference type="Proteomes" id="UP000184476">
    <property type="component" value="Unassembled WGS sequence"/>
</dbReference>
<dbReference type="PRINTS" id="PR00036">
    <property type="entry name" value="HTHLACI"/>
</dbReference>
<keyword evidence="1" id="KW-0805">Transcription regulation</keyword>
<dbReference type="STRING" id="112248.SAMN05444392_102175"/>
<dbReference type="Gene3D" id="3.40.50.2300">
    <property type="match status" value="2"/>
</dbReference>
<dbReference type="GO" id="GO:0000976">
    <property type="term" value="F:transcription cis-regulatory region binding"/>
    <property type="evidence" value="ECO:0007669"/>
    <property type="project" value="TreeGrafter"/>
</dbReference>
<dbReference type="PROSITE" id="PS00356">
    <property type="entry name" value="HTH_LACI_1"/>
    <property type="match status" value="1"/>
</dbReference>
<dbReference type="InterPro" id="IPR046335">
    <property type="entry name" value="LacI/GalR-like_sensor"/>
</dbReference>
<feature type="domain" description="HTH lacI-type" evidence="4">
    <location>
        <begin position="2"/>
        <end position="56"/>
    </location>
</feature>
<dbReference type="InterPro" id="IPR010982">
    <property type="entry name" value="Lambda_DNA-bd_dom_sf"/>
</dbReference>
<dbReference type="EMBL" id="FQVL01000002">
    <property type="protein sequence ID" value="SHE64108.1"/>
    <property type="molecule type" value="Genomic_DNA"/>
</dbReference>
<dbReference type="SUPFAM" id="SSF53822">
    <property type="entry name" value="Periplasmic binding protein-like I"/>
    <property type="match status" value="1"/>
</dbReference>
<keyword evidence="7" id="KW-1185">Reference proteome</keyword>
<evidence type="ECO:0000256" key="2">
    <source>
        <dbReference type="ARBA" id="ARBA00023125"/>
    </source>
</evidence>
<evidence type="ECO:0000256" key="1">
    <source>
        <dbReference type="ARBA" id="ARBA00023015"/>
    </source>
</evidence>
<evidence type="ECO:0000313" key="7">
    <source>
        <dbReference type="Proteomes" id="UP000184476"/>
    </source>
</evidence>
<dbReference type="SUPFAM" id="SSF47413">
    <property type="entry name" value="lambda repressor-like DNA-binding domains"/>
    <property type="match status" value="1"/>
</dbReference>
<dbReference type="Pfam" id="PF00356">
    <property type="entry name" value="LacI"/>
    <property type="match status" value="1"/>
</dbReference>
<dbReference type="InterPro" id="IPR001387">
    <property type="entry name" value="Cro/C1-type_HTH"/>
</dbReference>
<evidence type="ECO:0000313" key="6">
    <source>
        <dbReference type="EMBL" id="SHE64108.1"/>
    </source>
</evidence>
<dbReference type="AlphaFoldDB" id="A0A1M4V5G8"/>
<protein>
    <submittedName>
        <fullName evidence="6">Transcriptional regulator, LacI family</fullName>
    </submittedName>
</protein>
<reference evidence="6 7" key="1">
    <citation type="submission" date="2016-11" db="EMBL/GenBank/DDBJ databases">
        <authorList>
            <person name="Jaros S."/>
            <person name="Januszkiewicz K."/>
            <person name="Wedrychowicz H."/>
        </authorList>
    </citation>
    <scope>NUCLEOTIDE SEQUENCE [LARGE SCALE GENOMIC DNA]</scope>
    <source>
        <strain evidence="6 7">DSM 44666</strain>
    </source>
</reference>
<dbReference type="PANTHER" id="PTHR30146:SF109">
    <property type="entry name" value="HTH-TYPE TRANSCRIPTIONAL REGULATOR GALS"/>
    <property type="match status" value="1"/>
</dbReference>
<dbReference type="PANTHER" id="PTHR30146">
    <property type="entry name" value="LACI-RELATED TRANSCRIPTIONAL REPRESSOR"/>
    <property type="match status" value="1"/>
</dbReference>
<dbReference type="InterPro" id="IPR000843">
    <property type="entry name" value="HTH_LacI"/>
</dbReference>
<proteinExistence type="predicted"/>
<dbReference type="OrthoDB" id="9788209at2"/>
<evidence type="ECO:0000256" key="3">
    <source>
        <dbReference type="ARBA" id="ARBA00023163"/>
    </source>
</evidence>
<keyword evidence="2" id="KW-0238">DNA-binding</keyword>
<dbReference type="Gene3D" id="1.10.260.40">
    <property type="entry name" value="lambda repressor-like DNA-binding domains"/>
    <property type="match status" value="1"/>
</dbReference>
<dbReference type="CDD" id="cd01392">
    <property type="entry name" value="HTH_LacI"/>
    <property type="match status" value="1"/>
</dbReference>
<accession>A0A1M4V5G8</accession>
<sequence length="331" mass="37450">MATIKDVARMAGVSPSTVSRVIANSHLISFETKKRVKKAMKKLNYVPNAIARSLARKFTSTIAVAVTTENRVENLHSVTNIVNGLEQAAQARNFNLLLTLSRSEEEGREKCLRLIQERRVDGLILLSSIHNPILINQLMEERVPFVLIGGNDQHSVPSVNHDHRWAAQTATKHLYDQGYREIMLLCSNREIDQQKGVLNGYRQYVHDDRIIESSYAPDQLYSILKQAWQHKQFDAVLMTNPFLLLSLLHFAEMHQRSIPSDLGILSLYDSPLLHLSQPSITSFSLQSIEMGKQAMNLLLDSIESPTETNSIDIRLKSELILRTSTLRQAMA</sequence>
<keyword evidence="3" id="KW-0804">Transcription</keyword>
<gene>
    <name evidence="6" type="ORF">SAMN05444392_102175</name>
</gene>
<name>A0A1M4V5G8_9BACL</name>
<dbReference type="Pfam" id="PF13377">
    <property type="entry name" value="Peripla_BP_3"/>
    <property type="match status" value="1"/>
</dbReference>
<dbReference type="PROSITE" id="PS50943">
    <property type="entry name" value="HTH_CROC1"/>
    <property type="match status" value="1"/>
</dbReference>
<dbReference type="InterPro" id="IPR028082">
    <property type="entry name" value="Peripla_BP_I"/>
</dbReference>
<dbReference type="GO" id="GO:0003700">
    <property type="term" value="F:DNA-binding transcription factor activity"/>
    <property type="evidence" value="ECO:0007669"/>
    <property type="project" value="TreeGrafter"/>
</dbReference>
<evidence type="ECO:0000259" key="5">
    <source>
        <dbReference type="PROSITE" id="PS50943"/>
    </source>
</evidence>
<dbReference type="SMART" id="SM00354">
    <property type="entry name" value="HTH_LACI"/>
    <property type="match status" value="1"/>
</dbReference>
<organism evidence="6 7">
    <name type="scientific">Seinonella peptonophila</name>
    <dbReference type="NCBI Taxonomy" id="112248"/>
    <lineage>
        <taxon>Bacteria</taxon>
        <taxon>Bacillati</taxon>
        <taxon>Bacillota</taxon>
        <taxon>Bacilli</taxon>
        <taxon>Bacillales</taxon>
        <taxon>Thermoactinomycetaceae</taxon>
        <taxon>Seinonella</taxon>
    </lineage>
</organism>
<feature type="domain" description="HTH cro/C1-type" evidence="5">
    <location>
        <begin position="3"/>
        <end position="46"/>
    </location>
</feature>
<evidence type="ECO:0000259" key="4">
    <source>
        <dbReference type="PROSITE" id="PS50932"/>
    </source>
</evidence>
<dbReference type="PROSITE" id="PS50932">
    <property type="entry name" value="HTH_LACI_2"/>
    <property type="match status" value="1"/>
</dbReference>